<feature type="signal peptide" evidence="1">
    <location>
        <begin position="1"/>
        <end position="23"/>
    </location>
</feature>
<keyword evidence="1" id="KW-0732">Signal</keyword>
<sequence>MSLWFSFIVVVGLSWLAARGCGGQREDWSHWQLKLPSQSERAVTAVATELDWGRRTLWCCGGFAEAANSASVLPKQVEIAADGAFDATVASGLRRRSLLCDGRAVVPSKVWCRSRERQANANTDYGSRHAGIAPEATDDDGCTFRSRVYGL</sequence>
<evidence type="ECO:0000313" key="3">
    <source>
        <dbReference type="Proteomes" id="UP000800040"/>
    </source>
</evidence>
<evidence type="ECO:0000256" key="1">
    <source>
        <dbReference type="SAM" id="SignalP"/>
    </source>
</evidence>
<dbReference type="EMBL" id="ML975249">
    <property type="protein sequence ID" value="KAF1838772.1"/>
    <property type="molecule type" value="Genomic_DNA"/>
</dbReference>
<dbReference type="Proteomes" id="UP000800040">
    <property type="component" value="Unassembled WGS sequence"/>
</dbReference>
<proteinExistence type="predicted"/>
<protein>
    <submittedName>
        <fullName evidence="2">Uncharacterized protein</fullName>
    </submittedName>
</protein>
<organism evidence="2 3">
    <name type="scientific">Decorospora gaudefroyi</name>
    <dbReference type="NCBI Taxonomy" id="184978"/>
    <lineage>
        <taxon>Eukaryota</taxon>
        <taxon>Fungi</taxon>
        <taxon>Dikarya</taxon>
        <taxon>Ascomycota</taxon>
        <taxon>Pezizomycotina</taxon>
        <taxon>Dothideomycetes</taxon>
        <taxon>Pleosporomycetidae</taxon>
        <taxon>Pleosporales</taxon>
        <taxon>Pleosporineae</taxon>
        <taxon>Pleosporaceae</taxon>
        <taxon>Decorospora</taxon>
    </lineage>
</organism>
<accession>A0A6A5KRM8</accession>
<feature type="chain" id="PRO_5025479923" evidence="1">
    <location>
        <begin position="24"/>
        <end position="151"/>
    </location>
</feature>
<evidence type="ECO:0000313" key="2">
    <source>
        <dbReference type="EMBL" id="KAF1838772.1"/>
    </source>
</evidence>
<dbReference type="AlphaFoldDB" id="A0A6A5KRM8"/>
<name>A0A6A5KRM8_9PLEO</name>
<gene>
    <name evidence="2" type="ORF">BDW02DRAFT_576036</name>
</gene>
<keyword evidence="3" id="KW-1185">Reference proteome</keyword>
<reference evidence="2" key="1">
    <citation type="submission" date="2020-01" db="EMBL/GenBank/DDBJ databases">
        <authorList>
            <consortium name="DOE Joint Genome Institute"/>
            <person name="Haridas S."/>
            <person name="Albert R."/>
            <person name="Binder M."/>
            <person name="Bloem J."/>
            <person name="Labutti K."/>
            <person name="Salamov A."/>
            <person name="Andreopoulos B."/>
            <person name="Baker S.E."/>
            <person name="Barry K."/>
            <person name="Bills G."/>
            <person name="Bluhm B.H."/>
            <person name="Cannon C."/>
            <person name="Castanera R."/>
            <person name="Culley D.E."/>
            <person name="Daum C."/>
            <person name="Ezra D."/>
            <person name="Gonzalez J.B."/>
            <person name="Henrissat B."/>
            <person name="Kuo A."/>
            <person name="Liang C."/>
            <person name="Lipzen A."/>
            <person name="Lutzoni F."/>
            <person name="Magnuson J."/>
            <person name="Mondo S."/>
            <person name="Nolan M."/>
            <person name="Ohm R."/>
            <person name="Pangilinan J."/>
            <person name="Park H.-J."/>
            <person name="Ramirez L."/>
            <person name="Alfaro M."/>
            <person name="Sun H."/>
            <person name="Tritt A."/>
            <person name="Yoshinaga Y."/>
            <person name="Zwiers L.-H."/>
            <person name="Turgeon B.G."/>
            <person name="Goodwin S.B."/>
            <person name="Spatafora J.W."/>
            <person name="Crous P.W."/>
            <person name="Grigoriev I.V."/>
        </authorList>
    </citation>
    <scope>NUCLEOTIDE SEQUENCE</scope>
    <source>
        <strain evidence="2">P77</strain>
    </source>
</reference>